<dbReference type="Pfam" id="PF20113">
    <property type="entry name" value="DUF6503"/>
    <property type="match status" value="1"/>
</dbReference>
<evidence type="ECO:0000256" key="1">
    <source>
        <dbReference type="SAM" id="SignalP"/>
    </source>
</evidence>
<dbReference type="RefSeq" id="WP_202999438.1">
    <property type="nucleotide sequence ID" value="NZ_JAEMEF010000003.1"/>
</dbReference>
<proteinExistence type="predicted"/>
<dbReference type="InterPro" id="IPR045444">
    <property type="entry name" value="DUF6503"/>
</dbReference>
<accession>A0ABS1WJE6</accession>
<gene>
    <name evidence="2" type="ORF">JAO71_05430</name>
</gene>
<comment type="caution">
    <text evidence="2">The sequence shown here is derived from an EMBL/GenBank/DDBJ whole genome shotgun (WGS) entry which is preliminary data.</text>
</comment>
<feature type="signal peptide" evidence="1">
    <location>
        <begin position="1"/>
        <end position="21"/>
    </location>
</feature>
<protein>
    <recommendedName>
        <fullName evidence="4">Deoxyribose-phosphate aldolase</fullName>
    </recommendedName>
</protein>
<dbReference type="PROSITE" id="PS51257">
    <property type="entry name" value="PROKAR_LIPOPROTEIN"/>
    <property type="match status" value="1"/>
</dbReference>
<keyword evidence="1" id="KW-0732">Signal</keyword>
<sequence>MSTLKFVIITFVILLFCACNNKTTKKETLTKKTPITTSKEVSLSPSETILKATIAAHGGPLFDSANYAFNFRGVNYQFKNNGLDYKYTKSYQKEGKQITDVLKNGTFFRTINDSAVTLSKKDINSATGAINSVIYFATLPYKLNDKAVNTKFIETTTIKNKSYDVIEVTFDEAGGGEDHDDVFNYWINKNTKKIDYLAYSYKVNKGGVRFRSAFNTRIIDGITFQDYVNYEAKVGTPLKDLPKLYEAGELKELSTIKTENIINLNNN</sequence>
<keyword evidence="3" id="KW-1185">Reference proteome</keyword>
<evidence type="ECO:0008006" key="4">
    <source>
        <dbReference type="Google" id="ProtNLM"/>
    </source>
</evidence>
<reference evidence="2 3" key="1">
    <citation type="submission" date="2020-12" db="EMBL/GenBank/DDBJ databases">
        <title>Olleya sediminilitoris sp. nov., isolated from a tidal flat.</title>
        <authorList>
            <person name="Park S."/>
            <person name="Yoon J.-H."/>
        </authorList>
    </citation>
    <scope>NUCLEOTIDE SEQUENCE [LARGE SCALE GENOMIC DNA]</scope>
    <source>
        <strain evidence="2 3">YSTF-M6</strain>
    </source>
</reference>
<organism evidence="2 3">
    <name type="scientific">Olleya sediminilitoris</name>
    <dbReference type="NCBI Taxonomy" id="2795739"/>
    <lineage>
        <taxon>Bacteria</taxon>
        <taxon>Pseudomonadati</taxon>
        <taxon>Bacteroidota</taxon>
        <taxon>Flavobacteriia</taxon>
        <taxon>Flavobacteriales</taxon>
        <taxon>Flavobacteriaceae</taxon>
    </lineage>
</organism>
<evidence type="ECO:0000313" key="2">
    <source>
        <dbReference type="EMBL" id="MBL7559241.1"/>
    </source>
</evidence>
<dbReference type="Proteomes" id="UP000605013">
    <property type="component" value="Unassembled WGS sequence"/>
</dbReference>
<name>A0ABS1WJE6_9FLAO</name>
<evidence type="ECO:0000313" key="3">
    <source>
        <dbReference type="Proteomes" id="UP000605013"/>
    </source>
</evidence>
<feature type="chain" id="PRO_5046699074" description="Deoxyribose-phosphate aldolase" evidence="1">
    <location>
        <begin position="22"/>
        <end position="267"/>
    </location>
</feature>
<dbReference type="EMBL" id="JAEMEF010000003">
    <property type="protein sequence ID" value="MBL7559241.1"/>
    <property type="molecule type" value="Genomic_DNA"/>
</dbReference>